<comment type="caution">
    <text evidence="1">The sequence shown here is derived from an EMBL/GenBank/DDBJ whole genome shotgun (WGS) entry which is preliminary data.</text>
</comment>
<dbReference type="PANTHER" id="PTHR47623:SF1">
    <property type="entry name" value="OS09G0287300 PROTEIN"/>
    <property type="match status" value="1"/>
</dbReference>
<dbReference type="CDD" id="cd07040">
    <property type="entry name" value="HP"/>
    <property type="match status" value="1"/>
</dbReference>
<sequence length="161" mass="18571">MKKLILIRHGKSSWELNVRDHDRVLLERGINDAHLIGNHLKNSFKNPDQIWSSTAARALQTATIVSEYIDYNLDSFQLKRELYTFDSYELIDHIKTCSNEINTLMIFSHNHGLTDSANILGSQYFDNIPTTGVVIIEFNTDSWSQIKKGQTIAYLFPKNLR</sequence>
<dbReference type="InterPro" id="IPR029033">
    <property type="entry name" value="His_PPase_superfam"/>
</dbReference>
<name>A0ABS0A6M1_9FLAO</name>
<organism evidence="1 2">
    <name type="scientific">Nonlabens mediterrranea</name>
    <dbReference type="NCBI Taxonomy" id="1419947"/>
    <lineage>
        <taxon>Bacteria</taxon>
        <taxon>Pseudomonadati</taxon>
        <taxon>Bacteroidota</taxon>
        <taxon>Flavobacteriia</taxon>
        <taxon>Flavobacteriales</taxon>
        <taxon>Flavobacteriaceae</taxon>
        <taxon>Nonlabens</taxon>
    </lineage>
</organism>
<keyword evidence="2" id="KW-1185">Reference proteome</keyword>
<dbReference type="Pfam" id="PF00300">
    <property type="entry name" value="His_Phos_1"/>
    <property type="match status" value="1"/>
</dbReference>
<dbReference type="SMART" id="SM00855">
    <property type="entry name" value="PGAM"/>
    <property type="match status" value="1"/>
</dbReference>
<gene>
    <name evidence="1" type="ORF">FNJ87_11960</name>
</gene>
<dbReference type="EMBL" id="JADKYU010000624">
    <property type="protein sequence ID" value="MBF4985018.1"/>
    <property type="molecule type" value="Genomic_DNA"/>
</dbReference>
<evidence type="ECO:0000313" key="1">
    <source>
        <dbReference type="EMBL" id="MBF4985018.1"/>
    </source>
</evidence>
<protein>
    <submittedName>
        <fullName evidence="1">Histidine phosphatase family protein</fullName>
    </submittedName>
</protein>
<accession>A0ABS0A6M1</accession>
<reference evidence="1 2" key="1">
    <citation type="submission" date="2020-11" db="EMBL/GenBank/DDBJ databases">
        <title>P. mediterranea TC4 genome.</title>
        <authorList>
            <person name="Molmeret M."/>
        </authorList>
    </citation>
    <scope>NUCLEOTIDE SEQUENCE [LARGE SCALE GENOMIC DNA]</scope>
    <source>
        <strain evidence="1 2">TC4</strain>
    </source>
</reference>
<dbReference type="Proteomes" id="UP001194729">
    <property type="component" value="Unassembled WGS sequence"/>
</dbReference>
<dbReference type="SUPFAM" id="SSF53254">
    <property type="entry name" value="Phosphoglycerate mutase-like"/>
    <property type="match status" value="1"/>
</dbReference>
<evidence type="ECO:0000313" key="2">
    <source>
        <dbReference type="Proteomes" id="UP001194729"/>
    </source>
</evidence>
<dbReference type="Gene3D" id="3.40.50.1240">
    <property type="entry name" value="Phosphoglycerate mutase-like"/>
    <property type="match status" value="1"/>
</dbReference>
<proteinExistence type="predicted"/>
<dbReference type="PANTHER" id="PTHR47623">
    <property type="entry name" value="OS09G0287300 PROTEIN"/>
    <property type="match status" value="1"/>
</dbReference>
<dbReference type="InterPro" id="IPR013078">
    <property type="entry name" value="His_Pase_superF_clade-1"/>
</dbReference>